<dbReference type="Proteomes" id="UP001284537">
    <property type="component" value="Unassembled WGS sequence"/>
</dbReference>
<evidence type="ECO:0000313" key="1">
    <source>
        <dbReference type="EMBL" id="MDX8129355.1"/>
    </source>
</evidence>
<proteinExistence type="predicted"/>
<sequence>MVGIMFGNVLWTLGLYKQFAAIRLVLYRIERVALLPRGSIDEFVAGLQTNTSAAGEEMAEMFDFDIAL</sequence>
<reference evidence="1 2" key="1">
    <citation type="submission" date="2023-11" db="EMBL/GenBank/DDBJ databases">
        <authorList>
            <person name="Ouyang M.-Y."/>
        </authorList>
    </citation>
    <scope>NUCLEOTIDE SEQUENCE [LARGE SCALE GENOMIC DNA]</scope>
    <source>
        <strain evidence="1 2">OY6</strain>
    </source>
</reference>
<keyword evidence="2" id="KW-1185">Reference proteome</keyword>
<dbReference type="InterPro" id="IPR010295">
    <property type="entry name" value="DUF898"/>
</dbReference>
<organism evidence="1 2">
    <name type="scientific">Methylomonas defluvii</name>
    <dbReference type="NCBI Taxonomy" id="3045149"/>
    <lineage>
        <taxon>Bacteria</taxon>
        <taxon>Pseudomonadati</taxon>
        <taxon>Pseudomonadota</taxon>
        <taxon>Gammaproteobacteria</taxon>
        <taxon>Methylococcales</taxon>
        <taxon>Methylococcaceae</taxon>
        <taxon>Methylomonas</taxon>
    </lineage>
</organism>
<accession>A0ABU4UKP0</accession>
<evidence type="ECO:0000313" key="2">
    <source>
        <dbReference type="Proteomes" id="UP001284537"/>
    </source>
</evidence>
<dbReference type="EMBL" id="JAXARY010000020">
    <property type="protein sequence ID" value="MDX8129355.1"/>
    <property type="molecule type" value="Genomic_DNA"/>
</dbReference>
<gene>
    <name evidence="1" type="ORF">QLH52_18795</name>
</gene>
<protein>
    <submittedName>
        <fullName evidence="1">DUF898 family protein</fullName>
    </submittedName>
</protein>
<name>A0ABU4UKP0_9GAMM</name>
<dbReference type="Pfam" id="PF05987">
    <property type="entry name" value="DUF898"/>
    <property type="match status" value="1"/>
</dbReference>
<comment type="caution">
    <text evidence="1">The sequence shown here is derived from an EMBL/GenBank/DDBJ whole genome shotgun (WGS) entry which is preliminary data.</text>
</comment>
<dbReference type="RefSeq" id="WP_275899117.1">
    <property type="nucleotide sequence ID" value="NZ_JAXARY010000020.1"/>
</dbReference>